<reference evidence="2" key="1">
    <citation type="submission" date="2011-09" db="EMBL/GenBank/DDBJ databases">
        <title>The permanent draft genome of Mucilaginibacter paludis DSM 18603.</title>
        <authorList>
            <consortium name="US DOE Joint Genome Institute (JGI-PGF)"/>
            <person name="Lucas S."/>
            <person name="Han J."/>
            <person name="Lapidus A."/>
            <person name="Bruce D."/>
            <person name="Goodwin L."/>
            <person name="Pitluck S."/>
            <person name="Peters L."/>
            <person name="Kyrpides N."/>
            <person name="Mavromatis K."/>
            <person name="Ivanova N."/>
            <person name="Mikhailova N."/>
            <person name="Held B."/>
            <person name="Detter J.C."/>
            <person name="Tapia R."/>
            <person name="Han C."/>
            <person name="Land M."/>
            <person name="Hauser L."/>
            <person name="Markowitz V."/>
            <person name="Cheng J.-F."/>
            <person name="Hugenholtz P."/>
            <person name="Woyke T."/>
            <person name="Wu D."/>
            <person name="Tindall B."/>
            <person name="Brambilla E."/>
            <person name="Klenk H.-P."/>
            <person name="Eisen J.A."/>
        </authorList>
    </citation>
    <scope>NUCLEOTIDE SEQUENCE [LARGE SCALE GENOMIC DNA]</scope>
    <source>
        <strain evidence="2">DSM 18603</strain>
    </source>
</reference>
<keyword evidence="3" id="KW-1185">Reference proteome</keyword>
<sequence>MRISSFVSFLGFILLIAGTFSPLLRPFGLFSWDVYALNKPYGIVILIVAIIGILGTLLQQHPVTKVTAYVSLVLVVLLYVAAVCKVNTSFSFIPFKGISAGLTHLIKFKWGWLVLFAGAITALAGVLSNRPPVVVTPQINV</sequence>
<protein>
    <submittedName>
        <fullName evidence="2">Uncharacterized protein</fullName>
    </submittedName>
</protein>
<evidence type="ECO:0000313" key="2">
    <source>
        <dbReference type="EMBL" id="EHQ29388.1"/>
    </source>
</evidence>
<feature type="transmembrane region" description="Helical" evidence="1">
    <location>
        <begin position="110"/>
        <end position="128"/>
    </location>
</feature>
<keyword evidence="1" id="KW-0472">Membrane</keyword>
<keyword evidence="1" id="KW-0812">Transmembrane</keyword>
<dbReference type="STRING" id="714943.Mucpa_5313"/>
<organism evidence="2 3">
    <name type="scientific">Mucilaginibacter paludis DSM 18603</name>
    <dbReference type="NCBI Taxonomy" id="714943"/>
    <lineage>
        <taxon>Bacteria</taxon>
        <taxon>Pseudomonadati</taxon>
        <taxon>Bacteroidota</taxon>
        <taxon>Sphingobacteriia</taxon>
        <taxon>Sphingobacteriales</taxon>
        <taxon>Sphingobacteriaceae</taxon>
        <taxon>Mucilaginibacter</taxon>
    </lineage>
</organism>
<gene>
    <name evidence="2" type="ORF">Mucpa_5313</name>
</gene>
<keyword evidence="1" id="KW-1133">Transmembrane helix</keyword>
<proteinExistence type="predicted"/>
<evidence type="ECO:0000313" key="3">
    <source>
        <dbReference type="Proteomes" id="UP000002774"/>
    </source>
</evidence>
<dbReference type="OrthoDB" id="799709at2"/>
<dbReference type="RefSeq" id="WP_008510567.1">
    <property type="nucleotide sequence ID" value="NZ_CM001403.1"/>
</dbReference>
<dbReference type="Proteomes" id="UP000002774">
    <property type="component" value="Chromosome"/>
</dbReference>
<name>H1Y7G7_9SPHI</name>
<dbReference type="HOGENOM" id="CLU_154568_0_0_10"/>
<feature type="transmembrane region" description="Helical" evidence="1">
    <location>
        <begin position="66"/>
        <end position="90"/>
    </location>
</feature>
<feature type="transmembrane region" description="Helical" evidence="1">
    <location>
        <begin position="42"/>
        <end position="59"/>
    </location>
</feature>
<accession>H1Y7G7</accession>
<evidence type="ECO:0000256" key="1">
    <source>
        <dbReference type="SAM" id="Phobius"/>
    </source>
</evidence>
<dbReference type="AlphaFoldDB" id="H1Y7G7"/>
<dbReference type="EMBL" id="CM001403">
    <property type="protein sequence ID" value="EHQ29388.1"/>
    <property type="molecule type" value="Genomic_DNA"/>
</dbReference>
<dbReference type="eggNOG" id="ENOG5033FYS">
    <property type="taxonomic scope" value="Bacteria"/>
</dbReference>